<evidence type="ECO:0000313" key="4">
    <source>
        <dbReference type="EMBL" id="SDB80985.1"/>
    </source>
</evidence>
<dbReference type="PROSITE" id="PS51257">
    <property type="entry name" value="PROKAR_LIPOPROTEIN"/>
    <property type="match status" value="1"/>
</dbReference>
<name>A0A1G6GGV7_9GAMM</name>
<keyword evidence="2 3" id="KW-0802">TPR repeat</keyword>
<dbReference type="STRING" id="1219383.SAMN05421733_10153"/>
<keyword evidence="1" id="KW-0677">Repeat</keyword>
<dbReference type="InterPro" id="IPR019734">
    <property type="entry name" value="TPR_rpt"/>
</dbReference>
<feature type="repeat" description="TPR" evidence="3">
    <location>
        <begin position="148"/>
        <end position="181"/>
    </location>
</feature>
<evidence type="ECO:0000256" key="1">
    <source>
        <dbReference type="ARBA" id="ARBA00022737"/>
    </source>
</evidence>
<dbReference type="SUPFAM" id="SSF81901">
    <property type="entry name" value="HCP-like"/>
    <property type="match status" value="1"/>
</dbReference>
<sequence length="270" mass="30194">MVKNMSAIKFLIQGSMAVSLILLTACQSTSNQLKVDPKKSAQVRTQMAAEYLRTGDIDAAKRELDEALKKDSSDPTTYMMMAVLLQQEGSPVNVAKADGYFKRAIALDRTDAQIRNNYGFYLYQIGRFEDATKELQIAASTLGYTQRALAFETLGRTYQKLGDVANAEQSYQSAVKVNSNATFAYQGLADIAYQKADYQNALVQYQNSVRAVGMNNQTNVALWLGIRIAHANGDNITQQVLANQLRAKYPDSQEYQNYLQQQYNTEAVWK</sequence>
<feature type="repeat" description="TPR" evidence="3">
    <location>
        <begin position="41"/>
        <end position="74"/>
    </location>
</feature>
<dbReference type="InterPro" id="IPR051012">
    <property type="entry name" value="CellSynth/LPSAsmb/PSIAsmb"/>
</dbReference>
<keyword evidence="5" id="KW-1185">Reference proteome</keyword>
<dbReference type="InterPro" id="IPR011990">
    <property type="entry name" value="TPR-like_helical_dom_sf"/>
</dbReference>
<gene>
    <name evidence="4" type="ORF">SAMN05421733_10153</name>
</gene>
<organism evidence="4 5">
    <name type="scientific">Acinetobacter boissieri</name>
    <dbReference type="NCBI Taxonomy" id="1219383"/>
    <lineage>
        <taxon>Bacteria</taxon>
        <taxon>Pseudomonadati</taxon>
        <taxon>Pseudomonadota</taxon>
        <taxon>Gammaproteobacteria</taxon>
        <taxon>Moraxellales</taxon>
        <taxon>Moraxellaceae</taxon>
        <taxon>Acinetobacter</taxon>
    </lineage>
</organism>
<evidence type="ECO:0000256" key="3">
    <source>
        <dbReference type="PROSITE-ProRule" id="PRU00339"/>
    </source>
</evidence>
<dbReference type="NCBIfam" id="TIGR02521">
    <property type="entry name" value="type_IV_pilW"/>
    <property type="match status" value="1"/>
</dbReference>
<dbReference type="InterPro" id="IPR013360">
    <property type="entry name" value="Pilus_4_PilW"/>
</dbReference>
<protein>
    <submittedName>
        <fullName evidence="4">Type IV pilus assembly protein PilF</fullName>
    </submittedName>
</protein>
<accession>A0A1G6GGV7</accession>
<dbReference type="Pfam" id="PF13432">
    <property type="entry name" value="TPR_16"/>
    <property type="match status" value="1"/>
</dbReference>
<reference evidence="5" key="1">
    <citation type="submission" date="2016-09" db="EMBL/GenBank/DDBJ databases">
        <authorList>
            <person name="Varghese N."/>
            <person name="Submissions S."/>
        </authorList>
    </citation>
    <scope>NUCLEOTIDE SEQUENCE [LARGE SCALE GENOMIC DNA]</scope>
    <source>
        <strain evidence="5">ANC 4422</strain>
    </source>
</reference>
<proteinExistence type="predicted"/>
<dbReference type="EMBL" id="FMYL01000001">
    <property type="protein sequence ID" value="SDB80985.1"/>
    <property type="molecule type" value="Genomic_DNA"/>
</dbReference>
<dbReference type="AlphaFoldDB" id="A0A1G6GGV7"/>
<evidence type="ECO:0000313" key="5">
    <source>
        <dbReference type="Proteomes" id="UP000242501"/>
    </source>
</evidence>
<evidence type="ECO:0000256" key="2">
    <source>
        <dbReference type="ARBA" id="ARBA00022803"/>
    </source>
</evidence>
<dbReference type="SMART" id="SM00028">
    <property type="entry name" value="TPR"/>
    <property type="match status" value="4"/>
</dbReference>
<dbReference type="Gene3D" id="1.25.40.10">
    <property type="entry name" value="Tetratricopeptide repeat domain"/>
    <property type="match status" value="1"/>
</dbReference>
<dbReference type="PANTHER" id="PTHR45586">
    <property type="entry name" value="TPR REPEAT-CONTAINING PROTEIN PA4667"/>
    <property type="match status" value="1"/>
</dbReference>
<dbReference type="Pfam" id="PF13428">
    <property type="entry name" value="TPR_14"/>
    <property type="match status" value="1"/>
</dbReference>
<dbReference type="PROSITE" id="PS50005">
    <property type="entry name" value="TPR"/>
    <property type="match status" value="2"/>
</dbReference>
<dbReference type="Proteomes" id="UP000242501">
    <property type="component" value="Unassembled WGS sequence"/>
</dbReference>
<dbReference type="PANTHER" id="PTHR45586:SF1">
    <property type="entry name" value="LIPOPOLYSACCHARIDE ASSEMBLY PROTEIN B"/>
    <property type="match status" value="1"/>
</dbReference>